<dbReference type="PANTHER" id="PTHR31158:SF1">
    <property type="entry name" value="DOXA1 FACTOR-RELATED"/>
    <property type="match status" value="1"/>
</dbReference>
<evidence type="ECO:0000256" key="1">
    <source>
        <dbReference type="ARBA" id="ARBA00004141"/>
    </source>
</evidence>
<evidence type="ECO:0000256" key="8">
    <source>
        <dbReference type="SAM" id="Phobius"/>
    </source>
</evidence>
<feature type="compositionally biased region" description="Acidic residues" evidence="7">
    <location>
        <begin position="311"/>
        <end position="323"/>
    </location>
</feature>
<feature type="transmembrane region" description="Helical" evidence="8">
    <location>
        <begin position="186"/>
        <end position="205"/>
    </location>
</feature>
<dbReference type="Proteomes" id="UP001217089">
    <property type="component" value="Unassembled WGS sequence"/>
</dbReference>
<keyword evidence="3 8" id="KW-0812">Transmembrane</keyword>
<feature type="transmembrane region" description="Helical" evidence="8">
    <location>
        <begin position="225"/>
        <end position="249"/>
    </location>
</feature>
<proteinExistence type="inferred from homology"/>
<feature type="compositionally biased region" description="Basic and acidic residues" evidence="7">
    <location>
        <begin position="372"/>
        <end position="384"/>
    </location>
</feature>
<reference evidence="9 10" key="1">
    <citation type="submission" date="2022-12" db="EMBL/GenBank/DDBJ databases">
        <title>Chromosome-level genome of Tegillarca granosa.</title>
        <authorList>
            <person name="Kim J."/>
        </authorList>
    </citation>
    <scope>NUCLEOTIDE SEQUENCE [LARGE SCALE GENOMIC DNA]</scope>
    <source>
        <strain evidence="9">Teg-2019</strain>
        <tissue evidence="9">Adductor muscle</tissue>
    </source>
</reference>
<evidence type="ECO:0000313" key="10">
    <source>
        <dbReference type="Proteomes" id="UP001217089"/>
    </source>
</evidence>
<dbReference type="Pfam" id="PF10204">
    <property type="entry name" value="DuoxA"/>
    <property type="match status" value="2"/>
</dbReference>
<evidence type="ECO:0000256" key="4">
    <source>
        <dbReference type="ARBA" id="ARBA00022989"/>
    </source>
</evidence>
<dbReference type="PANTHER" id="PTHR31158">
    <property type="entry name" value="DUAL OXIDASE 2"/>
    <property type="match status" value="1"/>
</dbReference>
<evidence type="ECO:0000256" key="7">
    <source>
        <dbReference type="SAM" id="MobiDB-lite"/>
    </source>
</evidence>
<evidence type="ECO:0000256" key="6">
    <source>
        <dbReference type="ARBA" id="ARBA00023180"/>
    </source>
</evidence>
<protein>
    <recommendedName>
        <fullName evidence="11">Dual oxidase maturation factor 1</fullName>
    </recommendedName>
</protein>
<evidence type="ECO:0000256" key="2">
    <source>
        <dbReference type="ARBA" id="ARBA00009816"/>
    </source>
</evidence>
<accession>A0ABQ9FR11</accession>
<feature type="transmembrane region" description="Helical" evidence="8">
    <location>
        <begin position="158"/>
        <end position="179"/>
    </location>
</feature>
<gene>
    <name evidence="9" type="ORF">KUTeg_003256</name>
</gene>
<keyword evidence="10" id="KW-1185">Reference proteome</keyword>
<comment type="caution">
    <text evidence="9">The sequence shown here is derived from an EMBL/GenBank/DDBJ whole genome shotgun (WGS) entry which is preliminary data.</text>
</comment>
<keyword evidence="5 8" id="KW-0472">Membrane</keyword>
<feature type="region of interest" description="Disordered" evidence="7">
    <location>
        <begin position="277"/>
        <end position="384"/>
    </location>
</feature>
<evidence type="ECO:0000256" key="5">
    <source>
        <dbReference type="ARBA" id="ARBA00023136"/>
    </source>
</evidence>
<keyword evidence="4 8" id="KW-1133">Transmembrane helix</keyword>
<evidence type="ECO:0000256" key="3">
    <source>
        <dbReference type="ARBA" id="ARBA00022692"/>
    </source>
</evidence>
<sequence length="384" mass="44013">MADQLLPAGLYDAFRSNGAPTYYEPNQTPFAADVLESGLIFAFAILAASFFAVLPGIRGKEKWFTLIRVTIGLFIGAVILPDDESQRRLNETINYNEHYDWRWRQGRFGFGPFAGRFNQEFRASQFRGVPLPVLWVAEYFTFDGEGVRWGRHYRQAGWFAHILMLALPLWFLSMVLFFVLLKYGALFLIMTGSSMVIANIIWATLRNPFELVIPFSATHRLIFHYGGSFWVNLITGLLCIVLGVIIYLLDLLKPQVITSFFGVDVLQDWEEDKLEDTKTEGVNGIEMQDVDQGEQPGGSKDRPPARIPTADVDEEDDEDEDEIYMPPTFAAPPPEHNYIKRKSRGLTQRFQQPRRRPPPPPLEEDEDYENTPARRTEEVHLNMP</sequence>
<keyword evidence="6" id="KW-0325">Glycoprotein</keyword>
<evidence type="ECO:0000313" key="9">
    <source>
        <dbReference type="EMBL" id="KAJ8318165.1"/>
    </source>
</evidence>
<comment type="subcellular location">
    <subcellularLocation>
        <location evidence="1">Membrane</location>
        <topology evidence="1">Multi-pass membrane protein</topology>
    </subcellularLocation>
</comment>
<dbReference type="InterPro" id="IPR018469">
    <property type="entry name" value="Dual_oxidase_maturation_fac"/>
</dbReference>
<feature type="transmembrane region" description="Helical" evidence="8">
    <location>
        <begin position="63"/>
        <end position="80"/>
    </location>
</feature>
<comment type="similarity">
    <text evidence="2">Belongs to the DUOXA family.</text>
</comment>
<evidence type="ECO:0008006" key="11">
    <source>
        <dbReference type="Google" id="ProtNLM"/>
    </source>
</evidence>
<dbReference type="EMBL" id="JARBDR010000214">
    <property type="protein sequence ID" value="KAJ8318165.1"/>
    <property type="molecule type" value="Genomic_DNA"/>
</dbReference>
<feature type="transmembrane region" description="Helical" evidence="8">
    <location>
        <begin position="38"/>
        <end position="56"/>
    </location>
</feature>
<organism evidence="9 10">
    <name type="scientific">Tegillarca granosa</name>
    <name type="common">Malaysian cockle</name>
    <name type="synonym">Anadara granosa</name>
    <dbReference type="NCBI Taxonomy" id="220873"/>
    <lineage>
        <taxon>Eukaryota</taxon>
        <taxon>Metazoa</taxon>
        <taxon>Spiralia</taxon>
        <taxon>Lophotrochozoa</taxon>
        <taxon>Mollusca</taxon>
        <taxon>Bivalvia</taxon>
        <taxon>Autobranchia</taxon>
        <taxon>Pteriomorphia</taxon>
        <taxon>Arcoida</taxon>
        <taxon>Arcoidea</taxon>
        <taxon>Arcidae</taxon>
        <taxon>Tegillarca</taxon>
    </lineage>
</organism>
<name>A0ABQ9FR11_TEGGR</name>